<dbReference type="Pfam" id="PF22942">
    <property type="entry name" value="DUF7025"/>
    <property type="match status" value="1"/>
</dbReference>
<dbReference type="InterPro" id="IPR054289">
    <property type="entry name" value="DUF7025"/>
</dbReference>
<sequence length="635" mass="71129">MCKFQSANKLLSSSWDGKAHTYAIVESLKPADQVTGLDLYIFVVRRRVDKKTKVTTCYVDVKSELLRDILRDVLNDIKGISLNESKLSVEQNLLYTTLPELELCKSRNEIAPLDQEGTLHLGLLVDYLRSAYADTTQSIQSLLPTGDITYDLLWALFKPNALVYTTCSGTHKPRCVRYNFGGEKKTMAGTKYWSLDCSYLGFNGEDLGLFPIELKIAKFRGAKYIKALEAFPLQYHAEARTVRADLLGCGRKFMSLRGTYHRCYNGSAFYVRDGQQVEVRIDGRIMVDAACFRKMNPNYFRPTASSEASSDDGSIVTSFDLASETSPDQCEGSVVGQAETTDEFLLICCPTVPGFSLRHKLWVEFAVADIKEIEWSSAPFDCLTLPDEQKETIMAVTETEASRDPDHEFDDFVNGKGRGVIVLLHGNPGVGKTLTAEAIAEHRQKPIYSISAGDLPTDTSQLESQLFKIFQVARHWDAILLLDEADVFLEKRAPKDIVRNGVVSVFLRTMEYCQGIMLLTTNRVTEFDPAALSRIHLKMKYDDLKSSAKGEVWRIFLSRACTAYGDPIISDGDLKRLSNAHFNGREIRNTIAIARKIAIKQKSIVLFSHLEKAVAASKEFLIEFNGPDHVSSVFL</sequence>
<evidence type="ECO:0000313" key="3">
    <source>
        <dbReference type="Proteomes" id="UP000235371"/>
    </source>
</evidence>
<reference evidence="2 3" key="1">
    <citation type="submission" date="2016-04" db="EMBL/GenBank/DDBJ databases">
        <title>A degradative enzymes factory behind the ericoid mycorrhizal symbiosis.</title>
        <authorList>
            <consortium name="DOE Joint Genome Institute"/>
            <person name="Martino E."/>
            <person name="Morin E."/>
            <person name="Grelet G."/>
            <person name="Kuo A."/>
            <person name="Kohler A."/>
            <person name="Daghino S."/>
            <person name="Barry K."/>
            <person name="Choi C."/>
            <person name="Cichocki N."/>
            <person name="Clum A."/>
            <person name="Copeland A."/>
            <person name="Hainaut M."/>
            <person name="Haridas S."/>
            <person name="Labutti K."/>
            <person name="Lindquist E."/>
            <person name="Lipzen A."/>
            <person name="Khouja H.-R."/>
            <person name="Murat C."/>
            <person name="Ohm R."/>
            <person name="Olson A."/>
            <person name="Spatafora J."/>
            <person name="Veneault-Fourrey C."/>
            <person name="Henrissat B."/>
            <person name="Grigoriev I."/>
            <person name="Martin F."/>
            <person name="Perotto S."/>
        </authorList>
    </citation>
    <scope>NUCLEOTIDE SEQUENCE [LARGE SCALE GENOMIC DNA]</scope>
    <source>
        <strain evidence="2 3">E</strain>
    </source>
</reference>
<dbReference type="InterPro" id="IPR003593">
    <property type="entry name" value="AAA+_ATPase"/>
</dbReference>
<keyword evidence="2" id="KW-0378">Hydrolase</keyword>
<dbReference type="InterPro" id="IPR027417">
    <property type="entry name" value="P-loop_NTPase"/>
</dbReference>
<organism evidence="2 3">
    <name type="scientific">Hyaloscypha bicolor E</name>
    <dbReference type="NCBI Taxonomy" id="1095630"/>
    <lineage>
        <taxon>Eukaryota</taxon>
        <taxon>Fungi</taxon>
        <taxon>Dikarya</taxon>
        <taxon>Ascomycota</taxon>
        <taxon>Pezizomycotina</taxon>
        <taxon>Leotiomycetes</taxon>
        <taxon>Helotiales</taxon>
        <taxon>Hyaloscyphaceae</taxon>
        <taxon>Hyaloscypha</taxon>
        <taxon>Hyaloscypha bicolor</taxon>
    </lineage>
</organism>
<keyword evidence="3" id="KW-1185">Reference proteome</keyword>
<dbReference type="Gene3D" id="3.40.50.300">
    <property type="entry name" value="P-loop containing nucleotide triphosphate hydrolases"/>
    <property type="match status" value="1"/>
</dbReference>
<accession>A0A2J6TB07</accession>
<dbReference type="SMART" id="SM00382">
    <property type="entry name" value="AAA"/>
    <property type="match status" value="1"/>
</dbReference>
<dbReference type="Proteomes" id="UP000235371">
    <property type="component" value="Unassembled WGS sequence"/>
</dbReference>
<dbReference type="InParanoid" id="A0A2J6TB07"/>
<evidence type="ECO:0000259" key="1">
    <source>
        <dbReference type="SMART" id="SM00382"/>
    </source>
</evidence>
<feature type="domain" description="AAA+ ATPase" evidence="1">
    <location>
        <begin position="418"/>
        <end position="543"/>
    </location>
</feature>
<dbReference type="GO" id="GO:0005524">
    <property type="term" value="F:ATP binding"/>
    <property type="evidence" value="ECO:0007669"/>
    <property type="project" value="InterPro"/>
</dbReference>
<dbReference type="CDD" id="cd19481">
    <property type="entry name" value="RecA-like_protease"/>
    <property type="match status" value="1"/>
</dbReference>
<dbReference type="AlphaFoldDB" id="A0A2J6TB07"/>
<dbReference type="GeneID" id="36586180"/>
<dbReference type="RefSeq" id="XP_024737109.1">
    <property type="nucleotide sequence ID" value="XM_024878103.1"/>
</dbReference>
<proteinExistence type="predicted"/>
<dbReference type="InterPro" id="IPR003959">
    <property type="entry name" value="ATPase_AAA_core"/>
</dbReference>
<dbReference type="GO" id="GO:0016887">
    <property type="term" value="F:ATP hydrolysis activity"/>
    <property type="evidence" value="ECO:0007669"/>
    <property type="project" value="InterPro"/>
</dbReference>
<dbReference type="STRING" id="1095630.A0A2J6TB07"/>
<dbReference type="EMBL" id="KZ613791">
    <property type="protein sequence ID" value="PMD60205.1"/>
    <property type="molecule type" value="Genomic_DNA"/>
</dbReference>
<evidence type="ECO:0000313" key="2">
    <source>
        <dbReference type="EMBL" id="PMD60205.1"/>
    </source>
</evidence>
<dbReference type="SUPFAM" id="SSF52540">
    <property type="entry name" value="P-loop containing nucleoside triphosphate hydrolases"/>
    <property type="match status" value="1"/>
</dbReference>
<gene>
    <name evidence="2" type="ORF">K444DRAFT_589363</name>
</gene>
<name>A0A2J6TB07_9HELO</name>
<dbReference type="PANTHER" id="PTHR46411">
    <property type="entry name" value="FAMILY ATPASE, PUTATIVE-RELATED"/>
    <property type="match status" value="1"/>
</dbReference>
<dbReference type="OrthoDB" id="10042665at2759"/>
<dbReference type="PANTHER" id="PTHR46411:SF1">
    <property type="entry name" value="FAMILY ATPASE, PUTATIVE (AFU_ORTHOLOGUE AFUA_7G05752)-RELATED"/>
    <property type="match status" value="1"/>
</dbReference>
<dbReference type="Pfam" id="PF00004">
    <property type="entry name" value="AAA"/>
    <property type="match status" value="1"/>
</dbReference>
<protein>
    <submittedName>
        <fullName evidence="2">P-loop containing nucleoside triphosphate hydrolase protein</fullName>
    </submittedName>
</protein>